<evidence type="ECO:0000259" key="9">
    <source>
        <dbReference type="PROSITE" id="PS52029"/>
    </source>
</evidence>
<dbReference type="EMBL" id="CP001968">
    <property type="protein sequence ID" value="ADD69738.1"/>
    <property type="molecule type" value="Genomic_DNA"/>
</dbReference>
<evidence type="ECO:0000313" key="11">
    <source>
        <dbReference type="Proteomes" id="UP000002012"/>
    </source>
</evidence>
<organism evidence="10 11">
    <name type="scientific">Denitrovibrio acetiphilus (strain DSM 12809 / NBRC 114555 / N2460)</name>
    <dbReference type="NCBI Taxonomy" id="522772"/>
    <lineage>
        <taxon>Bacteria</taxon>
        <taxon>Pseudomonadati</taxon>
        <taxon>Deferribacterota</taxon>
        <taxon>Deferribacteres</taxon>
        <taxon>Deferribacterales</taxon>
        <taxon>Geovibrionaceae</taxon>
        <taxon>Denitrovibrio</taxon>
    </lineage>
</organism>
<dbReference type="CDD" id="cd16913">
    <property type="entry name" value="YkuD_like"/>
    <property type="match status" value="1"/>
</dbReference>
<dbReference type="Pfam" id="PF24125">
    <property type="entry name" value="Cds6_C"/>
    <property type="match status" value="2"/>
</dbReference>
<evidence type="ECO:0000256" key="4">
    <source>
        <dbReference type="ARBA" id="ARBA00022960"/>
    </source>
</evidence>
<feature type="chain" id="PRO_5003058411" evidence="8">
    <location>
        <begin position="21"/>
        <end position="418"/>
    </location>
</feature>
<evidence type="ECO:0000256" key="7">
    <source>
        <dbReference type="PROSITE-ProRule" id="PRU01373"/>
    </source>
</evidence>
<reference evidence="10 11" key="1">
    <citation type="journal article" date="2010" name="Stand. Genomic Sci.">
        <title>Complete genome sequence of Denitrovibrio acetiphilus type strain (N2460).</title>
        <authorList>
            <person name="Kiss H."/>
            <person name="Lang E."/>
            <person name="Lapidus A."/>
            <person name="Copeland A."/>
            <person name="Nolan M."/>
            <person name="Glavina Del Rio T."/>
            <person name="Chen F."/>
            <person name="Lucas S."/>
            <person name="Tice H."/>
            <person name="Cheng J.F."/>
            <person name="Han C."/>
            <person name="Goodwin L."/>
            <person name="Pitluck S."/>
            <person name="Liolios K."/>
            <person name="Pati A."/>
            <person name="Ivanova N."/>
            <person name="Mavromatis K."/>
            <person name="Chen A."/>
            <person name="Palaniappan K."/>
            <person name="Land M."/>
            <person name="Hauser L."/>
            <person name="Chang Y.J."/>
            <person name="Jeffries C.D."/>
            <person name="Detter J.C."/>
            <person name="Brettin T."/>
            <person name="Spring S."/>
            <person name="Rohde M."/>
            <person name="Goker M."/>
            <person name="Woyke T."/>
            <person name="Bristow J."/>
            <person name="Eisen J.A."/>
            <person name="Markowitz V."/>
            <person name="Hugenholtz P."/>
            <person name="Kyrpides N.C."/>
            <person name="Klenk H.P."/>
        </authorList>
    </citation>
    <scope>NUCLEOTIDE SEQUENCE [LARGE SCALE GENOMIC DNA]</scope>
    <source>
        <strain evidence="11">DSM 12809 / NBRC 114555 / N2460</strain>
    </source>
</reference>
<dbReference type="RefSeq" id="WP_013012223.1">
    <property type="nucleotide sequence ID" value="NC_013943.1"/>
</dbReference>
<dbReference type="SUPFAM" id="SSF54427">
    <property type="entry name" value="NTF2-like"/>
    <property type="match status" value="2"/>
</dbReference>
<dbReference type="GO" id="GO:0008360">
    <property type="term" value="P:regulation of cell shape"/>
    <property type="evidence" value="ECO:0007669"/>
    <property type="project" value="UniProtKB-UniRule"/>
</dbReference>
<dbReference type="eggNOG" id="COG3034">
    <property type="taxonomic scope" value="Bacteria"/>
</dbReference>
<dbReference type="STRING" id="522772.Dacet_2988"/>
<dbReference type="OrthoDB" id="9809748at2"/>
<dbReference type="HOGENOM" id="CLU_024379_0_0_0"/>
<dbReference type="InParanoid" id="D4H734"/>
<feature type="signal peptide" evidence="8">
    <location>
        <begin position="1"/>
        <end position="20"/>
    </location>
</feature>
<dbReference type="UniPathway" id="UPA00219"/>
<dbReference type="SUPFAM" id="SSF141523">
    <property type="entry name" value="L,D-transpeptidase catalytic domain-like"/>
    <property type="match status" value="1"/>
</dbReference>
<keyword evidence="4 7" id="KW-0133">Cell shape</keyword>
<dbReference type="GO" id="GO:0004180">
    <property type="term" value="F:carboxypeptidase activity"/>
    <property type="evidence" value="ECO:0007669"/>
    <property type="project" value="UniProtKB-ARBA"/>
</dbReference>
<dbReference type="InterPro" id="IPR056203">
    <property type="entry name" value="Cds6_C"/>
</dbReference>
<evidence type="ECO:0000256" key="3">
    <source>
        <dbReference type="ARBA" id="ARBA00022679"/>
    </source>
</evidence>
<evidence type="ECO:0000313" key="10">
    <source>
        <dbReference type="EMBL" id="ADD69738.1"/>
    </source>
</evidence>
<keyword evidence="5 7" id="KW-0573">Peptidoglycan synthesis</keyword>
<evidence type="ECO:0000256" key="8">
    <source>
        <dbReference type="SAM" id="SignalP"/>
    </source>
</evidence>
<dbReference type="GO" id="GO:0016740">
    <property type="term" value="F:transferase activity"/>
    <property type="evidence" value="ECO:0007669"/>
    <property type="project" value="UniProtKB-KW"/>
</dbReference>
<keyword evidence="6 7" id="KW-0961">Cell wall biogenesis/degradation</keyword>
<protein>
    <submittedName>
        <fullName evidence="10">ErfK/YbiS/YcfS/YnhG family protein</fullName>
    </submittedName>
</protein>
<dbReference type="PANTHER" id="PTHR36699">
    <property type="entry name" value="LD-TRANSPEPTIDASE"/>
    <property type="match status" value="1"/>
</dbReference>
<gene>
    <name evidence="10" type="ordered locus">Dacet_2988</name>
</gene>
<evidence type="ECO:0000256" key="5">
    <source>
        <dbReference type="ARBA" id="ARBA00022984"/>
    </source>
</evidence>
<proteinExistence type="inferred from homology"/>
<dbReference type="GO" id="GO:0071555">
    <property type="term" value="P:cell wall organization"/>
    <property type="evidence" value="ECO:0007669"/>
    <property type="project" value="UniProtKB-UniRule"/>
</dbReference>
<feature type="active site" description="Nucleophile" evidence="7">
    <location>
        <position position="149"/>
    </location>
</feature>
<evidence type="ECO:0000256" key="1">
    <source>
        <dbReference type="ARBA" id="ARBA00004752"/>
    </source>
</evidence>
<evidence type="ECO:0000256" key="2">
    <source>
        <dbReference type="ARBA" id="ARBA00005992"/>
    </source>
</evidence>
<name>D4H734_DENA2</name>
<dbReference type="InterPro" id="IPR038063">
    <property type="entry name" value="Transpep_catalytic_dom"/>
</dbReference>
<keyword evidence="3" id="KW-0808">Transferase</keyword>
<keyword evidence="11" id="KW-1185">Reference proteome</keyword>
<dbReference type="PaxDb" id="522772-Dacet_2988"/>
<feature type="domain" description="L,D-TPase catalytic" evidence="9">
    <location>
        <begin position="35"/>
        <end position="173"/>
    </location>
</feature>
<sequence precursor="true">MRYLINIIALILIMTSVSFAQSFINVSAEPEDSFNAVLVEKNGKWLHVLKVAEGRVEVLDSFQVLTGRVDGDKRVQGDEKTPEGVYFVTGFLSPEKLRAMYGEVGKQYGTGAYPLSYPNLKDRLQGKTGGGIWLHGIDPSRNVPVTKGCVAFDNEKLTKMADYIKVGTPVIVTEEGLKGTLDDLRAHFESAKKLVTDYMEAWGNSDFDAFSAAYNPNFKDTAGRSLENYLKYKKNLMDLFPYRKVSADGFRIYTNSDSETVAEFTQFYCAPNVVSYGRKRFYYEQDGESLKISAEEFMPISSESYVREKVHEFLLSWKKSWESLSIDDYMANYSDAFSTRGMNNAGWREDKSGKFAGLENVKVVIDNISFKAYSPVSYAIEFRQKYSGDAYSDTGIKTLRVKGCPGDFKITSEIWRAE</sequence>
<dbReference type="InterPro" id="IPR032710">
    <property type="entry name" value="NTF2-like_dom_sf"/>
</dbReference>
<dbReference type="Proteomes" id="UP000002012">
    <property type="component" value="Chromosome"/>
</dbReference>
<dbReference type="PROSITE" id="PS52029">
    <property type="entry name" value="LD_TPASE"/>
    <property type="match status" value="1"/>
</dbReference>
<keyword evidence="8" id="KW-0732">Signal</keyword>
<dbReference type="GO" id="GO:0009252">
    <property type="term" value="P:peptidoglycan biosynthetic process"/>
    <property type="evidence" value="ECO:0007669"/>
    <property type="project" value="UniProtKB-UniPathway"/>
</dbReference>
<dbReference type="InterPro" id="IPR005490">
    <property type="entry name" value="LD_TPept_cat_dom"/>
</dbReference>
<feature type="active site" description="Proton donor/acceptor" evidence="7">
    <location>
        <position position="135"/>
    </location>
</feature>
<dbReference type="KEGG" id="dap:Dacet_2988"/>
<evidence type="ECO:0000256" key="6">
    <source>
        <dbReference type="ARBA" id="ARBA00023316"/>
    </source>
</evidence>
<dbReference type="Pfam" id="PF03734">
    <property type="entry name" value="YkuD"/>
    <property type="match status" value="1"/>
</dbReference>
<dbReference type="PANTHER" id="PTHR36699:SF1">
    <property type="entry name" value="L,D-TRANSPEPTIDASE YAFK-RELATED"/>
    <property type="match status" value="1"/>
</dbReference>
<accession>D4H734</accession>
<comment type="similarity">
    <text evidence="2">Belongs to the YkuD family.</text>
</comment>
<comment type="pathway">
    <text evidence="1 7">Cell wall biogenesis; peptidoglycan biosynthesis.</text>
</comment>
<dbReference type="AlphaFoldDB" id="D4H734"/>
<dbReference type="Gene3D" id="2.40.440.10">
    <property type="entry name" value="L,D-transpeptidase catalytic domain-like"/>
    <property type="match status" value="1"/>
</dbReference>